<comment type="cofactor">
    <cofactor evidence="1">
        <name>Ca(2+)</name>
        <dbReference type="ChEBI" id="CHEBI:29108"/>
    </cofactor>
</comment>
<dbReference type="PANTHER" id="PTHR10357">
    <property type="entry name" value="ALPHA-AMYLASE FAMILY MEMBER"/>
    <property type="match status" value="1"/>
</dbReference>
<evidence type="ECO:0000259" key="5">
    <source>
        <dbReference type="SMART" id="SM00642"/>
    </source>
</evidence>
<evidence type="ECO:0000256" key="1">
    <source>
        <dbReference type="ARBA" id="ARBA00001913"/>
    </source>
</evidence>
<dbReference type="InterPro" id="IPR013780">
    <property type="entry name" value="Glyco_hydro_b"/>
</dbReference>
<evidence type="ECO:0000256" key="2">
    <source>
        <dbReference type="ARBA" id="ARBA00022723"/>
    </source>
</evidence>
<keyword evidence="2" id="KW-0479">Metal-binding</keyword>
<dbReference type="Pfam" id="PF00128">
    <property type="entry name" value="Alpha-amylase"/>
    <property type="match status" value="1"/>
</dbReference>
<dbReference type="STRING" id="2034155.BMI79_20380"/>
<keyword evidence="3 4" id="KW-0732">Signal</keyword>
<dbReference type="Proteomes" id="UP000216021">
    <property type="component" value="Unassembled WGS sequence"/>
</dbReference>
<dbReference type="SUPFAM" id="SSF51011">
    <property type="entry name" value="Glycosyl hydrolase domain"/>
    <property type="match status" value="1"/>
</dbReference>
<feature type="signal peptide" evidence="4">
    <location>
        <begin position="1"/>
        <end position="21"/>
    </location>
</feature>
<dbReference type="OrthoDB" id="9805159at2"/>
<reference evidence="6 7" key="1">
    <citation type="submission" date="2016-11" db="EMBL/GenBank/DDBJ databases">
        <title>Rahnella oryzae sp. nov., isolated from rice root.</title>
        <authorList>
            <person name="Zhang X.-X."/>
            <person name="Zhang J."/>
        </authorList>
    </citation>
    <scope>NUCLEOTIDE SEQUENCE [LARGE SCALE GENOMIC DNA]</scope>
    <source>
        <strain evidence="6 7">J11-6</strain>
    </source>
</reference>
<dbReference type="Gene3D" id="2.60.40.1190">
    <property type="match status" value="1"/>
</dbReference>
<organism evidence="6 7">
    <name type="scientific">Serratia oryzae</name>
    <dbReference type="NCBI Taxonomy" id="2034155"/>
    <lineage>
        <taxon>Bacteria</taxon>
        <taxon>Pseudomonadati</taxon>
        <taxon>Pseudomonadota</taxon>
        <taxon>Gammaproteobacteria</taxon>
        <taxon>Enterobacterales</taxon>
        <taxon>Yersiniaceae</taxon>
        <taxon>Serratia</taxon>
    </lineage>
</organism>
<dbReference type="GO" id="GO:0046872">
    <property type="term" value="F:metal ion binding"/>
    <property type="evidence" value="ECO:0007669"/>
    <property type="project" value="UniProtKB-KW"/>
</dbReference>
<dbReference type="PANTHER" id="PTHR10357:SF215">
    <property type="entry name" value="ALPHA-AMYLASE 1"/>
    <property type="match status" value="1"/>
</dbReference>
<feature type="domain" description="Glycosyl hydrolase family 13 catalytic" evidence="5">
    <location>
        <begin position="51"/>
        <end position="466"/>
    </location>
</feature>
<dbReference type="SMART" id="SM00642">
    <property type="entry name" value="Aamy"/>
    <property type="match status" value="1"/>
</dbReference>
<keyword evidence="7" id="KW-1185">Reference proteome</keyword>
<accession>A0A1S8CE35</accession>
<dbReference type="SUPFAM" id="SSF49344">
    <property type="entry name" value="CBD9-like"/>
    <property type="match status" value="1"/>
</dbReference>
<dbReference type="EMBL" id="MOXD01000015">
    <property type="protein sequence ID" value="OMQ20052.1"/>
    <property type="molecule type" value="Genomic_DNA"/>
</dbReference>
<evidence type="ECO:0000313" key="6">
    <source>
        <dbReference type="EMBL" id="OMQ20052.1"/>
    </source>
</evidence>
<dbReference type="InterPro" id="IPR006047">
    <property type="entry name" value="GH13_cat_dom"/>
</dbReference>
<dbReference type="Gene3D" id="3.20.20.80">
    <property type="entry name" value="Glycosidases"/>
    <property type="match status" value="1"/>
</dbReference>
<protein>
    <submittedName>
        <fullName evidence="6">Alpha-amylase</fullName>
    </submittedName>
</protein>
<comment type="caution">
    <text evidence="6">The sequence shown here is derived from an EMBL/GenBank/DDBJ whole genome shotgun (WGS) entry which is preliminary data.</text>
</comment>
<sequence length="882" mass="98044">MNIVRKARLGLLATAVSFVIAGCFDSNDHGEQSSSYRHVASPDWRDQIIYFLMIDRFNDGDSSNNDQGTGEYDPTSDKKFSGGDIAGVQQKLDYIAGLGATTVWMTPPVANQWWDPAQNYGGYHGYWARDMQKIDEHFGDLKQYQALATELHQRGMYLIQDIVVNHVGNYFTYSGTYDPAQPCHGFELIPNSLAAGQSLPSPLNLNQCNSPESQQAAIYHWTPQIADHNDLNQQLTYQLSDLDDLNTATPAVRDYLKQSYRYWIEQVGVDAFRVDTVKFVEHDFYHDFFHGQNGILDKAKETGRNDFLSLGEIFEASTPYNTEGEEKLIAYLGTKEKPELESMLNFPLQATMSQVFGGGRPTAELGFRLRKMMEMYPDPYRLGNFIENHDMARFLAQANLSDLKQALFTMLTLPGIPVLYQGTEQAFTGHRDAMFGHGYREDGQQIDSFDSDSEMYHFIQKLTTLRHQHKVLSRGNLTILAEEKNGAGVFAYRRHIDGDDLLVILNTAQETILLNRMETGLGGNTRLRILNTLNMAESQEIVTAEDGTLTLALQPKSAMMVIAEGGGQLPQQDHTMALLTDLQGKILDKNFPLTGTGTPGSQIRLVIDGRLGTADRITVDENGNWQGLLNLRHFQVGLQSHRLALYEEASGSSTADVHFQSRVSFPDLPSITLDDSGDAGNGTGGPMGNYHLPEDASYDKSNPQLAIEQAKVFQIGSNVRLSLQMASVSDTWLPTLGFDHVGFSIFIHLPGQEGGLSMLPKLNATMPGGQTWHRQVLAFGWQNSLYSSQGATSDQLGESITPAPTITVDKASRTINFDFASAALGEPMSLNGIQFYVTTWDLDGLSSTYRPLQREPALWSFSGGTEQDPLIWDDLPLIRMND</sequence>
<dbReference type="GO" id="GO:0005975">
    <property type="term" value="P:carbohydrate metabolic process"/>
    <property type="evidence" value="ECO:0007669"/>
    <property type="project" value="InterPro"/>
</dbReference>
<evidence type="ECO:0000313" key="7">
    <source>
        <dbReference type="Proteomes" id="UP000216021"/>
    </source>
</evidence>
<dbReference type="SUPFAM" id="SSF51445">
    <property type="entry name" value="(Trans)glycosidases"/>
    <property type="match status" value="1"/>
</dbReference>
<dbReference type="RefSeq" id="WP_076944090.1">
    <property type="nucleotide sequence ID" value="NZ_MOXD01000015.1"/>
</dbReference>
<dbReference type="Pfam" id="PF09985">
    <property type="entry name" value="Glucodextran_C"/>
    <property type="match status" value="1"/>
</dbReference>
<dbReference type="InterPro" id="IPR019248">
    <property type="entry name" value="Glucodextran_C"/>
</dbReference>
<proteinExistence type="predicted"/>
<feature type="chain" id="PRO_5012616724" evidence="4">
    <location>
        <begin position="22"/>
        <end position="882"/>
    </location>
</feature>
<evidence type="ECO:0000256" key="4">
    <source>
        <dbReference type="SAM" id="SignalP"/>
    </source>
</evidence>
<dbReference type="Gene3D" id="2.60.40.1180">
    <property type="entry name" value="Golgi alpha-mannosidase II"/>
    <property type="match status" value="1"/>
</dbReference>
<dbReference type="InterPro" id="IPR017853">
    <property type="entry name" value="GH"/>
</dbReference>
<evidence type="ECO:0000256" key="3">
    <source>
        <dbReference type="ARBA" id="ARBA00022729"/>
    </source>
</evidence>
<dbReference type="PROSITE" id="PS51257">
    <property type="entry name" value="PROKAR_LIPOPROTEIN"/>
    <property type="match status" value="1"/>
</dbReference>
<name>A0A1S8CE35_9GAMM</name>
<gene>
    <name evidence="6" type="ORF">BMI79_20380</name>
</gene>
<dbReference type="AlphaFoldDB" id="A0A1S8CE35"/>